<keyword evidence="2" id="KW-0812">Transmembrane</keyword>
<name>A0A0C4DPL3_MAGP6</name>
<evidence type="ECO:0000256" key="1">
    <source>
        <dbReference type="SAM" id="MobiDB-lite"/>
    </source>
</evidence>
<reference evidence="3" key="2">
    <citation type="submission" date="2010-05" db="EMBL/GenBank/DDBJ databases">
        <title>The Genome Sequence of Magnaporthe poae strain ATCC 64411.</title>
        <authorList>
            <consortium name="The Broad Institute Genome Sequencing Platform"/>
            <consortium name="Broad Institute Genome Sequencing Center for Infectious Disease"/>
            <person name="Ma L.-J."/>
            <person name="Dead R."/>
            <person name="Young S."/>
            <person name="Zeng Q."/>
            <person name="Koehrsen M."/>
            <person name="Alvarado L."/>
            <person name="Berlin A."/>
            <person name="Chapman S.B."/>
            <person name="Chen Z."/>
            <person name="Freedman E."/>
            <person name="Gellesch M."/>
            <person name="Goldberg J."/>
            <person name="Griggs A."/>
            <person name="Gujja S."/>
            <person name="Heilman E.R."/>
            <person name="Heiman D."/>
            <person name="Hepburn T."/>
            <person name="Howarth C."/>
            <person name="Jen D."/>
            <person name="Larson L."/>
            <person name="Mehta T."/>
            <person name="Neiman D."/>
            <person name="Pearson M."/>
            <person name="Roberts A."/>
            <person name="Saif S."/>
            <person name="Shea T."/>
            <person name="Shenoy N."/>
            <person name="Sisk P."/>
            <person name="Stolte C."/>
            <person name="Sykes S."/>
            <person name="Walk T."/>
            <person name="White J."/>
            <person name="Yandava C."/>
            <person name="Haas B."/>
            <person name="Nusbaum C."/>
            <person name="Birren B."/>
        </authorList>
    </citation>
    <scope>NUCLEOTIDE SEQUENCE</scope>
    <source>
        <strain evidence="3">ATCC 64411</strain>
    </source>
</reference>
<dbReference type="EMBL" id="ADBL01000438">
    <property type="status" value="NOT_ANNOTATED_CDS"/>
    <property type="molecule type" value="Genomic_DNA"/>
</dbReference>
<feature type="transmembrane region" description="Helical" evidence="2">
    <location>
        <begin position="117"/>
        <end position="137"/>
    </location>
</feature>
<dbReference type="VEuPathDB" id="FungiDB:MAPG_01782"/>
<reference evidence="4" key="5">
    <citation type="submission" date="2015-06" db="UniProtKB">
        <authorList>
            <consortium name="EnsemblFungi"/>
        </authorList>
    </citation>
    <scope>IDENTIFICATION</scope>
    <source>
        <strain evidence="4">ATCC 64411</strain>
    </source>
</reference>
<feature type="compositionally biased region" description="Basic residues" evidence="1">
    <location>
        <begin position="161"/>
        <end position="180"/>
    </location>
</feature>
<keyword evidence="5" id="KW-1185">Reference proteome</keyword>
<protein>
    <recommendedName>
        <fullName evidence="6">Transmembrane protein</fullName>
    </recommendedName>
</protein>
<evidence type="ECO:0000313" key="4">
    <source>
        <dbReference type="EnsemblFungi" id="MAPG_01782T0"/>
    </source>
</evidence>
<keyword evidence="2" id="KW-0472">Membrane</keyword>
<organism evidence="4 5">
    <name type="scientific">Magnaporthiopsis poae (strain ATCC 64411 / 73-15)</name>
    <name type="common">Kentucky bluegrass fungus</name>
    <name type="synonym">Magnaporthe poae</name>
    <dbReference type="NCBI Taxonomy" id="644358"/>
    <lineage>
        <taxon>Eukaryota</taxon>
        <taxon>Fungi</taxon>
        <taxon>Dikarya</taxon>
        <taxon>Ascomycota</taxon>
        <taxon>Pezizomycotina</taxon>
        <taxon>Sordariomycetes</taxon>
        <taxon>Sordariomycetidae</taxon>
        <taxon>Magnaporthales</taxon>
        <taxon>Magnaporthaceae</taxon>
        <taxon>Magnaporthiopsis</taxon>
    </lineage>
</organism>
<evidence type="ECO:0000313" key="3">
    <source>
        <dbReference type="EMBL" id="KLU82713.1"/>
    </source>
</evidence>
<evidence type="ECO:0000313" key="5">
    <source>
        <dbReference type="Proteomes" id="UP000011715"/>
    </source>
</evidence>
<proteinExistence type="predicted"/>
<dbReference type="AlphaFoldDB" id="A0A0C4DPL3"/>
<reference evidence="4" key="4">
    <citation type="journal article" date="2015" name="G3 (Bethesda)">
        <title>Genome sequences of three phytopathogenic species of the Magnaporthaceae family of fungi.</title>
        <authorList>
            <person name="Okagaki L.H."/>
            <person name="Nunes C.C."/>
            <person name="Sailsbery J."/>
            <person name="Clay B."/>
            <person name="Brown D."/>
            <person name="John T."/>
            <person name="Oh Y."/>
            <person name="Young N."/>
            <person name="Fitzgerald M."/>
            <person name="Haas B.J."/>
            <person name="Zeng Q."/>
            <person name="Young S."/>
            <person name="Adiconis X."/>
            <person name="Fan L."/>
            <person name="Levin J.Z."/>
            <person name="Mitchell T.K."/>
            <person name="Okubara P.A."/>
            <person name="Farman M.L."/>
            <person name="Kohn L.M."/>
            <person name="Birren B."/>
            <person name="Ma L.-J."/>
            <person name="Dean R.A."/>
        </authorList>
    </citation>
    <scope>NUCLEOTIDE SEQUENCE</scope>
    <source>
        <strain evidence="4">ATCC 64411 / 73-15</strain>
    </source>
</reference>
<sequence>MGMSVCLSHLERDEQFISLHIVSRRSPHGTARPSAEADSLHRAGHLLSAHTHAHTRLFVCQQEPRHRHRHAQPCDLNEDRRPGSEGVDLPLPHCDRECCGSPPISFELRTGAVSGRLYSVALCCLLSCSILFIFGIPKATKKVAPIYLPISFESATCSPRASKKRRRKKKRGKAKKRVGQMKRNETVSTTRAQNGFERVANTIHK</sequence>
<dbReference type="Proteomes" id="UP000011715">
    <property type="component" value="Unassembled WGS sequence"/>
</dbReference>
<gene>
    <name evidence="3" type="ORF">MAPG_01782</name>
</gene>
<accession>A0A0C4DPL3</accession>
<feature type="region of interest" description="Disordered" evidence="1">
    <location>
        <begin position="159"/>
        <end position="193"/>
    </location>
</feature>
<keyword evidence="2" id="KW-1133">Transmembrane helix</keyword>
<dbReference type="EMBL" id="GL876966">
    <property type="protein sequence ID" value="KLU82713.1"/>
    <property type="molecule type" value="Genomic_DNA"/>
</dbReference>
<reference evidence="3" key="3">
    <citation type="submission" date="2011-03" db="EMBL/GenBank/DDBJ databases">
        <title>Annotation of Magnaporthe poae ATCC 64411.</title>
        <authorList>
            <person name="Ma L.-J."/>
            <person name="Dead R."/>
            <person name="Young S.K."/>
            <person name="Zeng Q."/>
            <person name="Gargeya S."/>
            <person name="Fitzgerald M."/>
            <person name="Haas B."/>
            <person name="Abouelleil A."/>
            <person name="Alvarado L."/>
            <person name="Arachchi H.M."/>
            <person name="Berlin A."/>
            <person name="Brown A."/>
            <person name="Chapman S.B."/>
            <person name="Chen Z."/>
            <person name="Dunbar C."/>
            <person name="Freedman E."/>
            <person name="Gearin G."/>
            <person name="Gellesch M."/>
            <person name="Goldberg J."/>
            <person name="Griggs A."/>
            <person name="Gujja S."/>
            <person name="Heiman D."/>
            <person name="Howarth C."/>
            <person name="Larson L."/>
            <person name="Lui A."/>
            <person name="MacDonald P.J.P."/>
            <person name="Mehta T."/>
            <person name="Montmayeur A."/>
            <person name="Murphy C."/>
            <person name="Neiman D."/>
            <person name="Pearson M."/>
            <person name="Priest M."/>
            <person name="Roberts A."/>
            <person name="Saif S."/>
            <person name="Shea T."/>
            <person name="Shenoy N."/>
            <person name="Sisk P."/>
            <person name="Stolte C."/>
            <person name="Sykes S."/>
            <person name="Yandava C."/>
            <person name="Wortman J."/>
            <person name="Nusbaum C."/>
            <person name="Birren B."/>
        </authorList>
    </citation>
    <scope>NUCLEOTIDE SEQUENCE</scope>
    <source>
        <strain evidence="3">ATCC 64411</strain>
    </source>
</reference>
<reference evidence="5" key="1">
    <citation type="submission" date="2010-05" db="EMBL/GenBank/DDBJ databases">
        <title>The genome sequence of Magnaporthe poae strain ATCC 64411.</title>
        <authorList>
            <person name="Ma L.-J."/>
            <person name="Dead R."/>
            <person name="Young S."/>
            <person name="Zeng Q."/>
            <person name="Koehrsen M."/>
            <person name="Alvarado L."/>
            <person name="Berlin A."/>
            <person name="Chapman S.B."/>
            <person name="Chen Z."/>
            <person name="Freedman E."/>
            <person name="Gellesch M."/>
            <person name="Goldberg J."/>
            <person name="Griggs A."/>
            <person name="Gujja S."/>
            <person name="Heilman E.R."/>
            <person name="Heiman D."/>
            <person name="Hepburn T."/>
            <person name="Howarth C."/>
            <person name="Jen D."/>
            <person name="Larson L."/>
            <person name="Mehta T."/>
            <person name="Neiman D."/>
            <person name="Pearson M."/>
            <person name="Roberts A."/>
            <person name="Saif S."/>
            <person name="Shea T."/>
            <person name="Shenoy N."/>
            <person name="Sisk P."/>
            <person name="Stolte C."/>
            <person name="Sykes S."/>
            <person name="Walk T."/>
            <person name="White J."/>
            <person name="Yandava C."/>
            <person name="Haas B."/>
            <person name="Nusbaum C."/>
            <person name="Birren B."/>
        </authorList>
    </citation>
    <scope>NUCLEOTIDE SEQUENCE [LARGE SCALE GENOMIC DNA]</scope>
    <source>
        <strain evidence="5">ATCC 64411 / 73-15</strain>
    </source>
</reference>
<evidence type="ECO:0000256" key="2">
    <source>
        <dbReference type="SAM" id="Phobius"/>
    </source>
</evidence>
<evidence type="ECO:0008006" key="6">
    <source>
        <dbReference type="Google" id="ProtNLM"/>
    </source>
</evidence>
<dbReference type="EnsemblFungi" id="MAPG_01782T0">
    <property type="protein sequence ID" value="MAPG_01782T0"/>
    <property type="gene ID" value="MAPG_01782"/>
</dbReference>